<evidence type="ECO:0000256" key="2">
    <source>
        <dbReference type="ARBA" id="ARBA00007779"/>
    </source>
</evidence>
<dbReference type="PANTHER" id="PTHR13018:SF114">
    <property type="entry name" value="EXPRESSED PROTEIN"/>
    <property type="match status" value="1"/>
</dbReference>
<evidence type="ECO:0000256" key="5">
    <source>
        <dbReference type="ARBA" id="ARBA00022989"/>
    </source>
</evidence>
<feature type="transmembrane region" description="Helical" evidence="7">
    <location>
        <begin position="476"/>
        <end position="498"/>
    </location>
</feature>
<sequence length="836" mass="94019">MGYISPRLLDPYPMDQSSTPPLPAMNLSLSPPPSPSSGGDGYDDAVWYGNMQYLLNISAIGAFCCVFIFFFLKLRSDHRRMPGPSAIATKLLAVWHATGREIARHCGADAAQFLLIEGGSCAVLIAMAVLSMSVMLPLNLYAGGASMDDQFSKTTINHIEKGSALLWIHFLFVVVVVVLVHFGMSAIEERLKITRFRDGYGNPSDPSANSTAIFTVMIQGIPKTLGANGTPLQEYFQHKYPGKVYKVILPMDLCALDDFATELVKVRDDISCLVARMDSRILWDGSEYGEDGGASSEGLWGRVVLMWRRVKVLWGEVVTRLGFTDEEKLRRLQELRADLETELAAYKEGRAPGAGVAFVMFKDVYTANKAVQDFRNEKKRRIGKFFSIMELQLERNRWKVERAPLATDIYWNHLGSTKFSLRLRRVFVNTCLLLMLLFCSSPLAIISAVKSAGRIINAEAMDNAQLWLAWVQSSSWAATLIFQFLPNVLIFVSMYIIIPSALSYLSKFERHITVSGEQRAALLKMVCFFLVNLILLRALVESSLESAILRMGRCYLDGEDCKRIEQYMSASFLSRSCLSSLAFLITSSFLGISYDLLAPIPWIKKKLQKFRKNDMLQLVPEQSEDYPLEHQEIDSLRRPLMPDGAIDINSEISGGTRFNGIDRQGQDLSVYPINRTSPVPKQTFDFAQYYAFNLTIFALTMIYSSFAPLVVPVGAVYFGYRYVVDKYNFLFVYRVRGFPAGNDGRLMDTVLCIMRFCVDLFLLSMLLFFSVQGDSTKLQAIFTLGLLVMYKLLPSHNDGFQPALLEGIQAVDSVVDGPIDYEVFSQPNFDWDTYQV</sequence>
<dbReference type="AlphaFoldDB" id="A0AAP0WYZ7"/>
<comment type="subcellular location">
    <subcellularLocation>
        <location evidence="1">Membrane</location>
        <topology evidence="1">Multi-pass membrane protein</topology>
    </subcellularLocation>
</comment>
<evidence type="ECO:0000256" key="7">
    <source>
        <dbReference type="SAM" id="Phobius"/>
    </source>
</evidence>
<feature type="transmembrane region" description="Helical" evidence="7">
    <location>
        <begin position="746"/>
        <end position="769"/>
    </location>
</feature>
<evidence type="ECO:0000313" key="11">
    <source>
        <dbReference type="Proteomes" id="UP001415857"/>
    </source>
</evidence>
<dbReference type="GO" id="GO:0005227">
    <property type="term" value="F:calcium-activated cation channel activity"/>
    <property type="evidence" value="ECO:0007669"/>
    <property type="project" value="InterPro"/>
</dbReference>
<evidence type="ECO:0008006" key="12">
    <source>
        <dbReference type="Google" id="ProtNLM"/>
    </source>
</evidence>
<feature type="transmembrane region" description="Helical" evidence="7">
    <location>
        <begin position="121"/>
        <end position="144"/>
    </location>
</feature>
<name>A0AAP0WYZ7_LIQFO</name>
<keyword evidence="5 7" id="KW-1133">Transmembrane helix</keyword>
<dbReference type="GO" id="GO:0005886">
    <property type="term" value="C:plasma membrane"/>
    <property type="evidence" value="ECO:0007669"/>
    <property type="project" value="TreeGrafter"/>
</dbReference>
<dbReference type="Proteomes" id="UP001415857">
    <property type="component" value="Unassembled WGS sequence"/>
</dbReference>
<evidence type="ECO:0000259" key="8">
    <source>
        <dbReference type="Pfam" id="PF02714"/>
    </source>
</evidence>
<feature type="domain" description="CSC1/OSCA1-like N-terminal transmembrane" evidence="9">
    <location>
        <begin position="78"/>
        <end position="182"/>
    </location>
</feature>
<feature type="transmembrane region" description="Helical" evidence="7">
    <location>
        <begin position="690"/>
        <end position="720"/>
    </location>
</feature>
<dbReference type="InterPro" id="IPR003864">
    <property type="entry name" value="CSC1/OSCA1-like_7TM"/>
</dbReference>
<keyword evidence="4 7" id="KW-0812">Transmembrane</keyword>
<dbReference type="InterPro" id="IPR032880">
    <property type="entry name" value="CSC1/OSCA1-like_N"/>
</dbReference>
<feature type="transmembrane region" description="Helical" evidence="7">
    <location>
        <begin position="53"/>
        <end position="72"/>
    </location>
</feature>
<feature type="transmembrane region" description="Helical" evidence="7">
    <location>
        <begin position="164"/>
        <end position="187"/>
    </location>
</feature>
<evidence type="ECO:0000256" key="3">
    <source>
        <dbReference type="ARBA" id="ARBA00022448"/>
    </source>
</evidence>
<gene>
    <name evidence="10" type="ORF">L1049_023732</name>
</gene>
<protein>
    <recommendedName>
        <fullName evidence="12">CSC1-like protein At4g35870</fullName>
    </recommendedName>
</protein>
<feature type="transmembrane region" description="Helical" evidence="7">
    <location>
        <begin position="519"/>
        <end position="540"/>
    </location>
</feature>
<evidence type="ECO:0000256" key="1">
    <source>
        <dbReference type="ARBA" id="ARBA00004141"/>
    </source>
</evidence>
<proteinExistence type="inferred from homology"/>
<keyword evidence="11" id="KW-1185">Reference proteome</keyword>
<comment type="caution">
    <text evidence="10">The sequence shown here is derived from an EMBL/GenBank/DDBJ whole genome shotgun (WGS) entry which is preliminary data.</text>
</comment>
<organism evidence="10 11">
    <name type="scientific">Liquidambar formosana</name>
    <name type="common">Formosan gum</name>
    <dbReference type="NCBI Taxonomy" id="63359"/>
    <lineage>
        <taxon>Eukaryota</taxon>
        <taxon>Viridiplantae</taxon>
        <taxon>Streptophyta</taxon>
        <taxon>Embryophyta</taxon>
        <taxon>Tracheophyta</taxon>
        <taxon>Spermatophyta</taxon>
        <taxon>Magnoliopsida</taxon>
        <taxon>eudicotyledons</taxon>
        <taxon>Gunneridae</taxon>
        <taxon>Pentapetalae</taxon>
        <taxon>Saxifragales</taxon>
        <taxon>Altingiaceae</taxon>
        <taxon>Liquidambar</taxon>
    </lineage>
</organism>
<feature type="transmembrane region" description="Helical" evidence="7">
    <location>
        <begin position="581"/>
        <end position="603"/>
    </location>
</feature>
<keyword evidence="6 7" id="KW-0472">Membrane</keyword>
<dbReference type="Pfam" id="PF02714">
    <property type="entry name" value="RSN1_7TM"/>
    <property type="match status" value="2"/>
</dbReference>
<evidence type="ECO:0000313" key="10">
    <source>
        <dbReference type="EMBL" id="KAK9284557.1"/>
    </source>
</evidence>
<feature type="transmembrane region" description="Helical" evidence="7">
    <location>
        <begin position="426"/>
        <end position="449"/>
    </location>
</feature>
<reference evidence="10 11" key="1">
    <citation type="journal article" date="2024" name="Plant J.">
        <title>Genome sequences and population genomics reveal climatic adaptation and genomic divergence between two closely related sweetgum species.</title>
        <authorList>
            <person name="Xu W.Q."/>
            <person name="Ren C.Q."/>
            <person name="Zhang X.Y."/>
            <person name="Comes H.P."/>
            <person name="Liu X.H."/>
            <person name="Li Y.G."/>
            <person name="Kettle C.J."/>
            <person name="Jalonen R."/>
            <person name="Gaisberger H."/>
            <person name="Ma Y.Z."/>
            <person name="Qiu Y.X."/>
        </authorList>
    </citation>
    <scope>NUCLEOTIDE SEQUENCE [LARGE SCALE GENOMIC DNA]</scope>
    <source>
        <strain evidence="10">Hangzhou</strain>
    </source>
</reference>
<comment type="similarity">
    <text evidence="2">Belongs to the CSC1 (TC 1.A.17) family.</text>
</comment>
<evidence type="ECO:0000259" key="9">
    <source>
        <dbReference type="Pfam" id="PF13967"/>
    </source>
</evidence>
<feature type="domain" description="CSC1/OSCA1-like 7TM region" evidence="8">
    <location>
        <begin position="424"/>
        <end position="608"/>
    </location>
</feature>
<keyword evidence="3" id="KW-0813">Transport</keyword>
<evidence type="ECO:0000256" key="4">
    <source>
        <dbReference type="ARBA" id="ARBA00022692"/>
    </source>
</evidence>
<accession>A0AAP0WYZ7</accession>
<evidence type="ECO:0000256" key="6">
    <source>
        <dbReference type="ARBA" id="ARBA00023136"/>
    </source>
</evidence>
<dbReference type="PANTHER" id="PTHR13018">
    <property type="entry name" value="PROBABLE MEMBRANE PROTEIN DUF221-RELATED"/>
    <property type="match status" value="1"/>
</dbReference>
<dbReference type="InterPro" id="IPR045122">
    <property type="entry name" value="Csc1-like"/>
</dbReference>
<dbReference type="Pfam" id="PF13967">
    <property type="entry name" value="RSN1_TM"/>
    <property type="match status" value="1"/>
</dbReference>
<dbReference type="EMBL" id="JBBPBK010000005">
    <property type="protein sequence ID" value="KAK9284557.1"/>
    <property type="molecule type" value="Genomic_DNA"/>
</dbReference>
<feature type="domain" description="CSC1/OSCA1-like 7TM region" evidence="8">
    <location>
        <begin position="682"/>
        <end position="768"/>
    </location>
</feature>